<protein>
    <submittedName>
        <fullName evidence="2">6588_t:CDS:1</fullName>
    </submittedName>
</protein>
<evidence type="ECO:0000256" key="1">
    <source>
        <dbReference type="SAM" id="MobiDB-lite"/>
    </source>
</evidence>
<name>A0A9N9EPV1_FUNMO</name>
<evidence type="ECO:0000313" key="2">
    <source>
        <dbReference type="EMBL" id="CAG8689861.1"/>
    </source>
</evidence>
<dbReference type="Proteomes" id="UP000789375">
    <property type="component" value="Unassembled WGS sequence"/>
</dbReference>
<dbReference type="EMBL" id="CAJVPP010007591">
    <property type="protein sequence ID" value="CAG8689861.1"/>
    <property type="molecule type" value="Genomic_DNA"/>
</dbReference>
<proteinExistence type="predicted"/>
<sequence length="234" mass="26651">MTEGAVLGICLVSIPKPYWKGLIEKENLPVSPRFKRKRLGSKTEVEVLTSIPPPIYYSNLEKSWNTTNSSKHEPIFHQYEYMDDISNEEHVRQALSVNLFENLNSITALREPRENSRSENRMGLEQNPYPEKLSVVDILRQRFGYLVDNHSQYGILSTYNQNWFIKRPNDEPRTLEISPTIDIQSENPSILKCYAYIQHLSKTDTGCASPGLTPLSSPSYGHSSNDSSDNISLG</sequence>
<gene>
    <name evidence="2" type="ORF">FMOSSE_LOCUS13290</name>
</gene>
<comment type="caution">
    <text evidence="2">The sequence shown here is derived from an EMBL/GenBank/DDBJ whole genome shotgun (WGS) entry which is preliminary data.</text>
</comment>
<accession>A0A9N9EPV1</accession>
<organism evidence="2 3">
    <name type="scientific">Funneliformis mosseae</name>
    <name type="common">Endomycorrhizal fungus</name>
    <name type="synonym">Glomus mosseae</name>
    <dbReference type="NCBI Taxonomy" id="27381"/>
    <lineage>
        <taxon>Eukaryota</taxon>
        <taxon>Fungi</taxon>
        <taxon>Fungi incertae sedis</taxon>
        <taxon>Mucoromycota</taxon>
        <taxon>Glomeromycotina</taxon>
        <taxon>Glomeromycetes</taxon>
        <taxon>Glomerales</taxon>
        <taxon>Glomeraceae</taxon>
        <taxon>Funneliformis</taxon>
    </lineage>
</organism>
<dbReference type="AlphaFoldDB" id="A0A9N9EPV1"/>
<feature type="region of interest" description="Disordered" evidence="1">
    <location>
        <begin position="215"/>
        <end position="234"/>
    </location>
</feature>
<keyword evidence="3" id="KW-1185">Reference proteome</keyword>
<reference evidence="2" key="1">
    <citation type="submission" date="2021-06" db="EMBL/GenBank/DDBJ databases">
        <authorList>
            <person name="Kallberg Y."/>
            <person name="Tangrot J."/>
            <person name="Rosling A."/>
        </authorList>
    </citation>
    <scope>NUCLEOTIDE SEQUENCE</scope>
    <source>
        <strain evidence="2">87-6 pot B 2015</strain>
    </source>
</reference>
<feature type="non-terminal residue" evidence="2">
    <location>
        <position position="234"/>
    </location>
</feature>
<evidence type="ECO:0000313" key="3">
    <source>
        <dbReference type="Proteomes" id="UP000789375"/>
    </source>
</evidence>